<protein>
    <submittedName>
        <fullName evidence="1">Uncharacterized protein YjbI with pentapeptide repeats</fullName>
    </submittedName>
</protein>
<keyword evidence="2" id="KW-1185">Reference proteome</keyword>
<name>A0A846QXR6_9FLAO</name>
<organism evidence="1 2">
    <name type="scientific">Saonia flava</name>
    <dbReference type="NCBI Taxonomy" id="523696"/>
    <lineage>
        <taxon>Bacteria</taxon>
        <taxon>Pseudomonadati</taxon>
        <taxon>Bacteroidota</taxon>
        <taxon>Flavobacteriia</taxon>
        <taxon>Flavobacteriales</taxon>
        <taxon>Flavobacteriaceae</taxon>
        <taxon>Saonia</taxon>
    </lineage>
</organism>
<dbReference type="Pfam" id="PF13599">
    <property type="entry name" value="Pentapeptide_4"/>
    <property type="match status" value="1"/>
</dbReference>
<evidence type="ECO:0000313" key="1">
    <source>
        <dbReference type="EMBL" id="NJB71740.1"/>
    </source>
</evidence>
<dbReference type="PANTHER" id="PTHR42999:SF1">
    <property type="entry name" value="PENTAPEPTIDE REPEAT-CONTAINING PROTEIN"/>
    <property type="match status" value="1"/>
</dbReference>
<dbReference type="InterPro" id="IPR052949">
    <property type="entry name" value="PA_immunity-related"/>
</dbReference>
<dbReference type="InterPro" id="IPR001646">
    <property type="entry name" value="5peptide_repeat"/>
</dbReference>
<dbReference type="RefSeq" id="WP_167963814.1">
    <property type="nucleotide sequence ID" value="NZ_JAATJJ010000001.1"/>
</dbReference>
<accession>A0A846QXR6</accession>
<reference evidence="1 2" key="1">
    <citation type="submission" date="2020-03" db="EMBL/GenBank/DDBJ databases">
        <title>Genomic Encyclopedia of Type Strains, Phase IV (KMG-IV): sequencing the most valuable type-strain genomes for metagenomic binning, comparative biology and taxonomic classification.</title>
        <authorList>
            <person name="Goeker M."/>
        </authorList>
    </citation>
    <scope>NUCLEOTIDE SEQUENCE [LARGE SCALE GENOMIC DNA]</scope>
    <source>
        <strain evidence="1 2">DSM 29762</strain>
    </source>
</reference>
<evidence type="ECO:0000313" key="2">
    <source>
        <dbReference type="Proteomes" id="UP000590442"/>
    </source>
</evidence>
<dbReference type="Gene3D" id="2.160.20.80">
    <property type="entry name" value="E3 ubiquitin-protein ligase SopA"/>
    <property type="match status" value="1"/>
</dbReference>
<gene>
    <name evidence="1" type="ORF">GGR42_002202</name>
</gene>
<sequence length="190" mass="22095">MNKPFIEDEHFKGENYTQNRLAKGEYEHCTFTNCNFSNGNLTNSSFLECEFIDCNLSNSNITASSFNEVLFKDCKLLGLRFDQCNDFLLSFTFEDCALNLASFYQLKLKKIWFKKCILEEVDFVEADLTEALFDDCNLKHAIFENTLLEKADFRTSHSFSIDPENNRIKKAKFSKENIVGLLETYDIMIN</sequence>
<proteinExistence type="predicted"/>
<dbReference type="EMBL" id="JAATJJ010000001">
    <property type="protein sequence ID" value="NJB71740.1"/>
    <property type="molecule type" value="Genomic_DNA"/>
</dbReference>
<comment type="caution">
    <text evidence="1">The sequence shown here is derived from an EMBL/GenBank/DDBJ whole genome shotgun (WGS) entry which is preliminary data.</text>
</comment>
<dbReference type="Proteomes" id="UP000590442">
    <property type="component" value="Unassembled WGS sequence"/>
</dbReference>
<dbReference type="PANTHER" id="PTHR42999">
    <property type="entry name" value="ANTIBIOTIC RESISTANCE PROTEIN MCBG"/>
    <property type="match status" value="1"/>
</dbReference>
<dbReference type="AlphaFoldDB" id="A0A846QXR6"/>
<dbReference type="SUPFAM" id="SSF141571">
    <property type="entry name" value="Pentapeptide repeat-like"/>
    <property type="match status" value="1"/>
</dbReference>